<proteinExistence type="predicted"/>
<accession>A0A915KKZ8</accession>
<dbReference type="Proteomes" id="UP000887565">
    <property type="component" value="Unplaced"/>
</dbReference>
<dbReference type="AlphaFoldDB" id="A0A915KKZ8"/>
<name>A0A915KKZ8_ROMCU</name>
<reference evidence="2" key="1">
    <citation type="submission" date="2022-11" db="UniProtKB">
        <authorList>
            <consortium name="WormBaseParasite"/>
        </authorList>
    </citation>
    <scope>IDENTIFICATION</scope>
</reference>
<protein>
    <submittedName>
        <fullName evidence="2">Uncharacterized protein</fullName>
    </submittedName>
</protein>
<dbReference type="WBParaSite" id="nRc.2.0.1.t39512-RA">
    <property type="protein sequence ID" value="nRc.2.0.1.t39512-RA"/>
    <property type="gene ID" value="nRc.2.0.1.g39512"/>
</dbReference>
<evidence type="ECO:0000313" key="2">
    <source>
        <dbReference type="WBParaSite" id="nRc.2.0.1.t39512-RA"/>
    </source>
</evidence>
<evidence type="ECO:0000313" key="1">
    <source>
        <dbReference type="Proteomes" id="UP000887565"/>
    </source>
</evidence>
<organism evidence="1 2">
    <name type="scientific">Romanomermis culicivorax</name>
    <name type="common">Nematode worm</name>
    <dbReference type="NCBI Taxonomy" id="13658"/>
    <lineage>
        <taxon>Eukaryota</taxon>
        <taxon>Metazoa</taxon>
        <taxon>Ecdysozoa</taxon>
        <taxon>Nematoda</taxon>
        <taxon>Enoplea</taxon>
        <taxon>Dorylaimia</taxon>
        <taxon>Mermithida</taxon>
        <taxon>Mermithoidea</taxon>
        <taxon>Mermithidae</taxon>
        <taxon>Romanomermis</taxon>
    </lineage>
</organism>
<keyword evidence="1" id="KW-1185">Reference proteome</keyword>
<sequence>MGTSQTGLIYQKLNNTRSTNAKFCALRLVGSRDVLGQRISGPVSLFEFEVKDMVCRAFLVWLLSPCQYFTNKGDNEKSTSTEHSQIGWAF</sequence>